<feature type="transmembrane region" description="Helical" evidence="1">
    <location>
        <begin position="40"/>
        <end position="58"/>
    </location>
</feature>
<reference evidence="3" key="1">
    <citation type="journal article" date="2020" name="mSystems">
        <title>Genome- and Community-Level Interaction Insights into Carbon Utilization and Element Cycling Functions of Hydrothermarchaeota in Hydrothermal Sediment.</title>
        <authorList>
            <person name="Zhou Z."/>
            <person name="Liu Y."/>
            <person name="Xu W."/>
            <person name="Pan J."/>
            <person name="Luo Z.H."/>
            <person name="Li M."/>
        </authorList>
    </citation>
    <scope>NUCLEOTIDE SEQUENCE [LARGE SCALE GENOMIC DNA]</scope>
    <source>
        <strain evidence="3">SpSt-556</strain>
    </source>
</reference>
<evidence type="ECO:0000313" key="3">
    <source>
        <dbReference type="EMBL" id="HGS88273.1"/>
    </source>
</evidence>
<accession>A0A7C4Q5C2</accession>
<keyword evidence="1" id="KW-0812">Transmembrane</keyword>
<feature type="transmembrane region" description="Helical" evidence="1">
    <location>
        <begin position="64"/>
        <end position="83"/>
    </location>
</feature>
<protein>
    <submittedName>
        <fullName evidence="3">Alpha/beta fold hydrolase</fullName>
    </submittedName>
</protein>
<organism evidence="3">
    <name type="scientific">Bellilinea caldifistulae</name>
    <dbReference type="NCBI Taxonomy" id="360411"/>
    <lineage>
        <taxon>Bacteria</taxon>
        <taxon>Bacillati</taxon>
        <taxon>Chloroflexota</taxon>
        <taxon>Anaerolineae</taxon>
        <taxon>Anaerolineales</taxon>
        <taxon>Anaerolineaceae</taxon>
        <taxon>Bellilinea</taxon>
    </lineage>
</organism>
<feature type="transmembrane region" description="Helical" evidence="1">
    <location>
        <begin position="110"/>
        <end position="130"/>
    </location>
</feature>
<dbReference type="PANTHER" id="PTHR11614">
    <property type="entry name" value="PHOSPHOLIPASE-RELATED"/>
    <property type="match status" value="1"/>
</dbReference>
<feature type="transmembrane region" description="Helical" evidence="1">
    <location>
        <begin position="136"/>
        <end position="158"/>
    </location>
</feature>
<dbReference type="InterPro" id="IPR022742">
    <property type="entry name" value="Hydrolase_4"/>
</dbReference>
<name>A0A7C4Q5C2_9CHLR</name>
<sequence length="443" mass="50436">MHLNRRNWRRKCILLIKITIKTCFWNDMIWDYQHLLSRRLLLWSLLSVVLGLLVFGRGDFWRGFAIQAIVWAAVDAAIALFGLRGSLPRLFQTVDLTVAEKETRKLRKILWINTGLDVFYITGGSLLYLLRGANDPFLAGTGIGIIVQGGFLFFFDIWHATHAPLEKPLPDLGIFKETLHDTTDLPGKHGAILLVHGFPGSPAEMLALGEALNKAGWHVRLLRLPGHGTGFSHLFQTRVTDWLEEVEKNLNDLRQNFSPVLLMGYSLGGGISLAVASKVKPDGLILLSPFWKAEPWWVKWLALPVRTILPVSIYPFRTRWLKPEQFRAASTELLPGFNLDDPQVRRSLMDIRLPMVFLEQFRRLSQLIIQGLKRIEVPVLVVQGKYDPVVLPQGTQALIRQINAPLEYVETEGDHNINQRSNKGYAATEQAVLEFAERFRMRQ</sequence>
<evidence type="ECO:0000256" key="1">
    <source>
        <dbReference type="SAM" id="Phobius"/>
    </source>
</evidence>
<dbReference type="InterPro" id="IPR029058">
    <property type="entry name" value="AB_hydrolase_fold"/>
</dbReference>
<dbReference type="InterPro" id="IPR054261">
    <property type="entry name" value="DUF6992"/>
</dbReference>
<dbReference type="Gene3D" id="3.40.50.1820">
    <property type="entry name" value="alpha/beta hydrolase"/>
    <property type="match status" value="1"/>
</dbReference>
<proteinExistence type="predicted"/>
<evidence type="ECO:0000259" key="2">
    <source>
        <dbReference type="Pfam" id="PF12146"/>
    </source>
</evidence>
<dbReference type="SUPFAM" id="SSF53474">
    <property type="entry name" value="alpha/beta-Hydrolases"/>
    <property type="match status" value="1"/>
</dbReference>
<dbReference type="EMBL" id="DSXR01000119">
    <property type="protein sequence ID" value="HGS88273.1"/>
    <property type="molecule type" value="Genomic_DNA"/>
</dbReference>
<comment type="caution">
    <text evidence="3">The sequence shown here is derived from an EMBL/GenBank/DDBJ whole genome shotgun (WGS) entry which is preliminary data.</text>
</comment>
<dbReference type="Pfam" id="PF12146">
    <property type="entry name" value="Hydrolase_4"/>
    <property type="match status" value="1"/>
</dbReference>
<dbReference type="AlphaFoldDB" id="A0A7C4Q5C2"/>
<keyword evidence="1" id="KW-0472">Membrane</keyword>
<dbReference type="GO" id="GO:0016787">
    <property type="term" value="F:hydrolase activity"/>
    <property type="evidence" value="ECO:0007669"/>
    <property type="project" value="UniProtKB-KW"/>
</dbReference>
<dbReference type="InterPro" id="IPR051044">
    <property type="entry name" value="MAG_DAG_Lipase"/>
</dbReference>
<dbReference type="Pfam" id="PF22503">
    <property type="entry name" value="DUF6992"/>
    <property type="match status" value="1"/>
</dbReference>
<feature type="domain" description="Serine aminopeptidase S33" evidence="2">
    <location>
        <begin position="189"/>
        <end position="404"/>
    </location>
</feature>
<keyword evidence="3" id="KW-0378">Hydrolase</keyword>
<keyword evidence="1" id="KW-1133">Transmembrane helix</keyword>
<gene>
    <name evidence="3" type="ORF">ENT17_11755</name>
</gene>